<dbReference type="HOGENOM" id="CLU_3097696_0_0_6"/>
<evidence type="ECO:0000313" key="1">
    <source>
        <dbReference type="EMBL" id="AAZ26941.1"/>
    </source>
</evidence>
<organism evidence="1 2">
    <name type="scientific">Colwellia psychrerythraea (strain 34H / ATCC BAA-681)</name>
    <name type="common">Vibrio psychroerythus</name>
    <dbReference type="NCBI Taxonomy" id="167879"/>
    <lineage>
        <taxon>Bacteria</taxon>
        <taxon>Pseudomonadati</taxon>
        <taxon>Pseudomonadota</taxon>
        <taxon>Gammaproteobacteria</taxon>
        <taxon>Alteromonadales</taxon>
        <taxon>Colwelliaceae</taxon>
        <taxon>Colwellia</taxon>
    </lineage>
</organism>
<accession>Q47YZ1</accession>
<dbReference type="STRING" id="167879.CPS_3303"/>
<dbReference type="EMBL" id="CP000083">
    <property type="protein sequence ID" value="AAZ26941.1"/>
    <property type="molecule type" value="Genomic_DNA"/>
</dbReference>
<sequence>MSLRKIMRFNYLMERVLAKQLNRDDLEYLALRKQWNEAFNNKSINDESINR</sequence>
<proteinExistence type="predicted"/>
<gene>
    <name evidence="1" type="ordered locus">CPS_3303</name>
</gene>
<protein>
    <submittedName>
        <fullName evidence="1">Uncharacterized protein</fullName>
    </submittedName>
</protein>
<name>Q47YZ1_COLP3</name>
<dbReference type="RefSeq" id="WP_011044066.1">
    <property type="nucleotide sequence ID" value="NC_003910.7"/>
</dbReference>
<evidence type="ECO:0000313" key="2">
    <source>
        <dbReference type="Proteomes" id="UP000000547"/>
    </source>
</evidence>
<dbReference type="KEGG" id="cps:CPS_3303"/>
<reference evidence="1" key="1">
    <citation type="journal article" date="2005" name="Proc. Natl. Acad. Sci. U.S.A.">
        <title>The psychrophilic lifestyle as revealed by the genome sequence of Colwellia psychrerythraea 34H through genomic and proteomic analyses.</title>
        <authorList>
            <person name="Methe B.A."/>
            <person name="Nelson K.E."/>
            <person name="Deming J.W."/>
            <person name="Momen B."/>
            <person name="Melamud E."/>
            <person name="Zhang X."/>
            <person name="Moult J."/>
            <person name="Madupu R."/>
            <person name="Nelson W.C."/>
            <person name="Dodson R.J."/>
            <person name="Brinkac L.M."/>
            <person name="Daugherty S.C."/>
            <person name="Durkin A.S."/>
            <person name="DeBoy R.T."/>
            <person name="Kolonay J.F."/>
            <person name="Sullivan S.A."/>
            <person name="Zhou L."/>
            <person name="Davidsen T.M."/>
            <person name="Wu M."/>
            <person name="Huston A.L."/>
            <person name="Lewis M."/>
            <person name="Weaver B."/>
            <person name="Weidman J.F."/>
            <person name="Khouri H."/>
            <person name="Utterback T.R."/>
            <person name="Feldblyum T.V."/>
            <person name="Fraser C.M."/>
        </authorList>
    </citation>
    <scope>NUCLEOTIDE SEQUENCE [LARGE SCALE GENOMIC DNA]</scope>
    <source>
        <strain evidence="1">34H</strain>
    </source>
</reference>
<dbReference type="AlphaFoldDB" id="Q47YZ1"/>
<dbReference type="Proteomes" id="UP000000547">
    <property type="component" value="Chromosome"/>
</dbReference>